<keyword evidence="12" id="KW-1185">Reference proteome</keyword>
<evidence type="ECO:0000256" key="1">
    <source>
        <dbReference type="ARBA" id="ARBA00004651"/>
    </source>
</evidence>
<comment type="subcellular location">
    <subcellularLocation>
        <location evidence="1">Cell membrane</location>
        <topology evidence="1">Multi-pass membrane protein</topology>
    </subcellularLocation>
</comment>
<evidence type="ECO:0000256" key="4">
    <source>
        <dbReference type="ARBA" id="ARBA00022679"/>
    </source>
</evidence>
<protein>
    <submittedName>
        <fullName evidence="11">Sensor histidine kinase</fullName>
    </submittedName>
</protein>
<feature type="domain" description="HAMP" evidence="10">
    <location>
        <begin position="343"/>
        <end position="395"/>
    </location>
</feature>
<keyword evidence="3" id="KW-0597">Phosphoprotein</keyword>
<keyword evidence="7 9" id="KW-1133">Transmembrane helix</keyword>
<dbReference type="Pfam" id="PF06580">
    <property type="entry name" value="His_kinase"/>
    <property type="match status" value="1"/>
</dbReference>
<dbReference type="KEGG" id="ppsc:EHS13_27265"/>
<dbReference type="InterPro" id="IPR003594">
    <property type="entry name" value="HATPase_dom"/>
</dbReference>
<name>A0A6B8RPN8_9BACL</name>
<dbReference type="GO" id="GO:0005886">
    <property type="term" value="C:plasma membrane"/>
    <property type="evidence" value="ECO:0007669"/>
    <property type="project" value="UniProtKB-SubCell"/>
</dbReference>
<dbReference type="Pfam" id="PF00672">
    <property type="entry name" value="HAMP"/>
    <property type="match status" value="1"/>
</dbReference>
<keyword evidence="6 11" id="KW-0418">Kinase</keyword>
<dbReference type="InterPro" id="IPR010559">
    <property type="entry name" value="Sig_transdc_His_kin_internal"/>
</dbReference>
<feature type="transmembrane region" description="Helical" evidence="9">
    <location>
        <begin position="34"/>
        <end position="55"/>
    </location>
</feature>
<dbReference type="SUPFAM" id="SSF55874">
    <property type="entry name" value="ATPase domain of HSP90 chaperone/DNA topoisomerase II/histidine kinase"/>
    <property type="match status" value="1"/>
</dbReference>
<keyword evidence="2" id="KW-1003">Cell membrane</keyword>
<dbReference type="InterPro" id="IPR050640">
    <property type="entry name" value="Bact_2-comp_sensor_kinase"/>
</dbReference>
<dbReference type="Proteomes" id="UP000426246">
    <property type="component" value="Chromosome"/>
</dbReference>
<evidence type="ECO:0000256" key="2">
    <source>
        <dbReference type="ARBA" id="ARBA00022475"/>
    </source>
</evidence>
<dbReference type="CDD" id="cd06225">
    <property type="entry name" value="HAMP"/>
    <property type="match status" value="1"/>
</dbReference>
<proteinExistence type="predicted"/>
<dbReference type="InterPro" id="IPR036890">
    <property type="entry name" value="HATPase_C_sf"/>
</dbReference>
<dbReference type="Gene3D" id="3.30.565.10">
    <property type="entry name" value="Histidine kinase-like ATPase, C-terminal domain"/>
    <property type="match status" value="1"/>
</dbReference>
<dbReference type="InterPro" id="IPR003660">
    <property type="entry name" value="HAMP_dom"/>
</dbReference>
<dbReference type="SUPFAM" id="SSF158472">
    <property type="entry name" value="HAMP domain-like"/>
    <property type="match status" value="1"/>
</dbReference>
<keyword evidence="8 9" id="KW-0472">Membrane</keyword>
<evidence type="ECO:0000256" key="5">
    <source>
        <dbReference type="ARBA" id="ARBA00022692"/>
    </source>
</evidence>
<keyword evidence="5 9" id="KW-0812">Transmembrane</keyword>
<dbReference type="EMBL" id="CP034235">
    <property type="protein sequence ID" value="QGQ98320.1"/>
    <property type="molecule type" value="Genomic_DNA"/>
</dbReference>
<evidence type="ECO:0000259" key="10">
    <source>
        <dbReference type="PROSITE" id="PS50885"/>
    </source>
</evidence>
<accession>A0A6B8RPN8</accession>
<evidence type="ECO:0000313" key="11">
    <source>
        <dbReference type="EMBL" id="QGQ98320.1"/>
    </source>
</evidence>
<dbReference type="AlphaFoldDB" id="A0A6B8RPN8"/>
<dbReference type="PROSITE" id="PS50885">
    <property type="entry name" value="HAMP"/>
    <property type="match status" value="1"/>
</dbReference>
<dbReference type="Gene3D" id="3.30.450.20">
    <property type="entry name" value="PAS domain"/>
    <property type="match status" value="1"/>
</dbReference>
<reference evidence="12" key="1">
    <citation type="submission" date="2018-11" db="EMBL/GenBank/DDBJ databases">
        <title>Complete genome sequence of Paenibacillus sp. ML311-T8.</title>
        <authorList>
            <person name="Nam Y.-D."/>
            <person name="Kang J."/>
            <person name="Chung W.-H."/>
            <person name="Park Y.S."/>
        </authorList>
    </citation>
    <scope>NUCLEOTIDE SEQUENCE [LARGE SCALE GENOMIC DNA]</scope>
    <source>
        <strain evidence="12">ML311-T8</strain>
    </source>
</reference>
<gene>
    <name evidence="11" type="ORF">EHS13_27265</name>
</gene>
<organism evidence="11 12">
    <name type="scientific">Paenibacillus psychroresistens</name>
    <dbReference type="NCBI Taxonomy" id="1778678"/>
    <lineage>
        <taxon>Bacteria</taxon>
        <taxon>Bacillati</taxon>
        <taxon>Bacillota</taxon>
        <taxon>Bacilli</taxon>
        <taxon>Bacillales</taxon>
        <taxon>Paenibacillaceae</taxon>
        <taxon>Paenibacillus</taxon>
    </lineage>
</organism>
<evidence type="ECO:0000256" key="6">
    <source>
        <dbReference type="ARBA" id="ARBA00022777"/>
    </source>
</evidence>
<dbReference type="Gene3D" id="6.10.340.10">
    <property type="match status" value="1"/>
</dbReference>
<evidence type="ECO:0000313" key="12">
    <source>
        <dbReference type="Proteomes" id="UP000426246"/>
    </source>
</evidence>
<sequence length="627" mass="71786">MHLKSGQLMRSINMKSIAYITDYYRRIKSQSNKIVSKLFVTYFIIILIAIISTGITSYNYASKSIEKKVMSASTEVVAQIQKNLDLNLVQIRNTIIMPYYNENLLNGLDDYKEMNEAQQASYERMLYDFFSRSYYVPKRPDIVDVFMFNEVGDPLFSSKKVNPDSLKQLYNYGSWLQRTIDYDGRVYFESAYPDMVSDEKRMLFSASILVKGFGTQGVVKAEYNFSAITDIFKDFDMGKGSKLVLVDEDGKIIYSTGDDPITSEFNPEINLQLSEAKGSLWLDYGSNKNLIAYTKLTMSDWKVISIVPEAEVFDASIHIRNATIIIATVALLVTSILSLLFASWITKPILKIFKSVEKVKLGDLDVRINWKRTDELGKIALNFNTMVEEIDNLIKSKYIYQIKLKEAEINFLQSQINPHFLYNTLYTIKAKADYHQNRDISAMVTSLAEMFRYSIKNPNGFVTVDREVGNIIDYLTIQKERFGEKIDYEIVIGDEVRSEIILKLIMQPIVENAVYHGLERKKGKGLVLIEGTMDQEHLYITITDDGVGMDQESLDKLRYSLKESEKDLSFDQSIGLINVHTRLVLCYGNEYGLRIESHKNLGSKVMIRIPRDHAAIKNNINGGITNV</sequence>
<dbReference type="Pfam" id="PF02743">
    <property type="entry name" value="dCache_1"/>
    <property type="match status" value="1"/>
</dbReference>
<dbReference type="SMART" id="SM00304">
    <property type="entry name" value="HAMP"/>
    <property type="match status" value="1"/>
</dbReference>
<evidence type="ECO:0000256" key="8">
    <source>
        <dbReference type="ARBA" id="ARBA00023136"/>
    </source>
</evidence>
<dbReference type="GO" id="GO:0000155">
    <property type="term" value="F:phosphorelay sensor kinase activity"/>
    <property type="evidence" value="ECO:0007669"/>
    <property type="project" value="InterPro"/>
</dbReference>
<evidence type="ECO:0000256" key="7">
    <source>
        <dbReference type="ARBA" id="ARBA00022989"/>
    </source>
</evidence>
<dbReference type="Pfam" id="PF02518">
    <property type="entry name" value="HATPase_c"/>
    <property type="match status" value="1"/>
</dbReference>
<dbReference type="InterPro" id="IPR033479">
    <property type="entry name" value="dCache_1"/>
</dbReference>
<evidence type="ECO:0000256" key="3">
    <source>
        <dbReference type="ARBA" id="ARBA00022553"/>
    </source>
</evidence>
<evidence type="ECO:0000256" key="9">
    <source>
        <dbReference type="SAM" id="Phobius"/>
    </source>
</evidence>
<dbReference type="PANTHER" id="PTHR34220">
    <property type="entry name" value="SENSOR HISTIDINE KINASE YPDA"/>
    <property type="match status" value="1"/>
</dbReference>
<dbReference type="PANTHER" id="PTHR34220:SF7">
    <property type="entry name" value="SENSOR HISTIDINE KINASE YPDA"/>
    <property type="match status" value="1"/>
</dbReference>
<keyword evidence="4" id="KW-0808">Transferase</keyword>
<feature type="transmembrane region" description="Helical" evidence="9">
    <location>
        <begin position="324"/>
        <end position="345"/>
    </location>
</feature>